<evidence type="ECO:0000256" key="3">
    <source>
        <dbReference type="PROSITE-ProRule" id="PRU00023"/>
    </source>
</evidence>
<proteinExistence type="predicted"/>
<organism evidence="4 5">
    <name type="scientific">Zancudomyces culisetae</name>
    <name type="common">Gut fungus</name>
    <name type="synonym">Smittium culisetae</name>
    <dbReference type="NCBI Taxonomy" id="1213189"/>
    <lineage>
        <taxon>Eukaryota</taxon>
        <taxon>Fungi</taxon>
        <taxon>Fungi incertae sedis</taxon>
        <taxon>Zoopagomycota</taxon>
        <taxon>Kickxellomycotina</taxon>
        <taxon>Harpellomycetes</taxon>
        <taxon>Harpellales</taxon>
        <taxon>Legeriomycetaceae</taxon>
        <taxon>Zancudomyces</taxon>
    </lineage>
</organism>
<evidence type="ECO:0000256" key="2">
    <source>
        <dbReference type="ARBA" id="ARBA00023043"/>
    </source>
</evidence>
<dbReference type="AlphaFoldDB" id="A0A1R1PG82"/>
<dbReference type="Pfam" id="PF12796">
    <property type="entry name" value="Ank_2"/>
    <property type="match status" value="2"/>
</dbReference>
<evidence type="ECO:0000256" key="1">
    <source>
        <dbReference type="ARBA" id="ARBA00022737"/>
    </source>
</evidence>
<dbReference type="PANTHER" id="PTHR24123">
    <property type="entry name" value="ANKYRIN REPEAT-CONTAINING"/>
    <property type="match status" value="1"/>
</dbReference>
<evidence type="ECO:0000313" key="4">
    <source>
        <dbReference type="EMBL" id="OMH79862.1"/>
    </source>
</evidence>
<keyword evidence="5" id="KW-1185">Reference proteome</keyword>
<keyword evidence="2 3" id="KW-0040">ANK repeat</keyword>
<comment type="caution">
    <text evidence="4">The sequence shown here is derived from an EMBL/GenBank/DDBJ whole genome shotgun (WGS) entry which is preliminary data.</text>
</comment>
<dbReference type="InterPro" id="IPR036770">
    <property type="entry name" value="Ankyrin_rpt-contain_sf"/>
</dbReference>
<dbReference type="PROSITE" id="PS50088">
    <property type="entry name" value="ANK_REPEAT"/>
    <property type="match status" value="1"/>
</dbReference>
<dbReference type="Proteomes" id="UP000188320">
    <property type="component" value="Unassembled WGS sequence"/>
</dbReference>
<dbReference type="PANTHER" id="PTHR24123:SF129">
    <property type="entry name" value="PROTEIN, PUTATIVE-RELATED"/>
    <property type="match status" value="1"/>
</dbReference>
<accession>A0A1R1PG82</accession>
<dbReference type="EMBL" id="LSSK01001383">
    <property type="protein sequence ID" value="OMH79862.1"/>
    <property type="molecule type" value="Genomic_DNA"/>
</dbReference>
<keyword evidence="1" id="KW-0677">Repeat</keyword>
<dbReference type="Gene3D" id="1.25.40.20">
    <property type="entry name" value="Ankyrin repeat-containing domain"/>
    <property type="match status" value="2"/>
</dbReference>
<feature type="repeat" description="ANK" evidence="3">
    <location>
        <begin position="165"/>
        <end position="197"/>
    </location>
</feature>
<dbReference type="SMART" id="SM00248">
    <property type="entry name" value="ANK"/>
    <property type="match status" value="8"/>
</dbReference>
<dbReference type="SUPFAM" id="SSF48403">
    <property type="entry name" value="Ankyrin repeat"/>
    <property type="match status" value="1"/>
</dbReference>
<dbReference type="OrthoDB" id="426293at2759"/>
<gene>
    <name evidence="4" type="ORF">AX774_g6727</name>
</gene>
<evidence type="ECO:0000313" key="5">
    <source>
        <dbReference type="Proteomes" id="UP000188320"/>
    </source>
</evidence>
<protein>
    <submittedName>
        <fullName evidence="4">Putative ankyrin repeat protein</fullName>
    </submittedName>
</protein>
<sequence>MNSRRKKAFEYVDSYYEKYTYFGWCYGTKDFCYKKISEIIRYIVENDLQNTFEYTEHDETNELGYEKDVEVLNDWHYELVKSGLVNLNFEVLKLLIEYGMDVNSADGLILRTAYKAGDIDWIDYFISKGAKFGKESDGFIEACESDKVEVLEHWIRNGGVVPNNPGYPCISMACLLGNFDMVKLLVENGVDLSDPNRNGVRIACRLGFKRTLKYLLDNNAAIEGVRHHQLEYACLTEDIELVKMILDYYDSLGVLEKKNQSCTKEREKAQNDSFLRHDSFDHVEKYKITKALLEKGEPIQNCDLLDGIEIAIRLNNTELLKILLTCKISFTNHTDILNPFIKNHDIEVVKLLLENGLSVHGNTDVLQTALKEKNAEIIRLLLLHGAKIYWYSKYLKYVNLDDIETLQLMLTCCPGICGDSYLLQSSIDKNKIDVVKLLLKDTTTFYNCELDFIYIACRSNNVEMLKLNSKWFSFQRVQKHLNMYVLTARDRSQP</sequence>
<name>A0A1R1PG82_ZANCU</name>
<dbReference type="InterPro" id="IPR002110">
    <property type="entry name" value="Ankyrin_rpt"/>
</dbReference>
<dbReference type="InterPro" id="IPR051165">
    <property type="entry name" value="Multifunctional_ANK_Repeat"/>
</dbReference>
<reference evidence="5" key="1">
    <citation type="submission" date="2017-01" db="EMBL/GenBank/DDBJ databases">
        <authorList>
            <person name="Wang Y."/>
            <person name="White M."/>
            <person name="Kvist S."/>
            <person name="Moncalvo J.-M."/>
        </authorList>
    </citation>
    <scope>NUCLEOTIDE SEQUENCE [LARGE SCALE GENOMIC DNA]</scope>
    <source>
        <strain evidence="5">COL-18-3</strain>
    </source>
</reference>